<dbReference type="PANTHER" id="PTHR21035:SF2">
    <property type="entry name" value="SMALL RIBOSOMAL SUBUNIT PROTEIN MS26"/>
    <property type="match status" value="1"/>
</dbReference>
<keyword evidence="5" id="KW-0496">Mitochondrion</keyword>
<evidence type="ECO:0000256" key="1">
    <source>
        <dbReference type="ARBA" id="ARBA00004173"/>
    </source>
</evidence>
<keyword evidence="4 10" id="KW-0689">Ribosomal protein</keyword>
<evidence type="ECO:0000313" key="10">
    <source>
        <dbReference type="EMBL" id="KFM82070.1"/>
    </source>
</evidence>
<dbReference type="AlphaFoldDB" id="A0A087UXI1"/>
<dbReference type="Proteomes" id="UP000054359">
    <property type="component" value="Unassembled WGS sequence"/>
</dbReference>
<evidence type="ECO:0000256" key="7">
    <source>
        <dbReference type="ARBA" id="ARBA00035138"/>
    </source>
</evidence>
<dbReference type="PANTHER" id="PTHR21035">
    <property type="entry name" value="28S RIBOSOMAL PROTEIN S26, MITOCHONDRIAL"/>
    <property type="match status" value="1"/>
</dbReference>
<feature type="non-terminal residue" evidence="10">
    <location>
        <position position="226"/>
    </location>
</feature>
<proteinExistence type="inferred from homology"/>
<dbReference type="Pfam" id="PF14943">
    <property type="entry name" value="MRP-S26"/>
    <property type="match status" value="1"/>
</dbReference>
<keyword evidence="6" id="KW-0687">Ribonucleoprotein</keyword>
<evidence type="ECO:0000256" key="5">
    <source>
        <dbReference type="ARBA" id="ARBA00023128"/>
    </source>
</evidence>
<evidence type="ECO:0000256" key="4">
    <source>
        <dbReference type="ARBA" id="ARBA00022980"/>
    </source>
</evidence>
<keyword evidence="11" id="KW-1185">Reference proteome</keyword>
<feature type="coiled-coil region" evidence="9">
    <location>
        <begin position="61"/>
        <end position="160"/>
    </location>
</feature>
<dbReference type="OrthoDB" id="5988811at2759"/>
<keyword evidence="9" id="KW-0175">Coiled coil</keyword>
<evidence type="ECO:0000256" key="6">
    <source>
        <dbReference type="ARBA" id="ARBA00023274"/>
    </source>
</evidence>
<evidence type="ECO:0000256" key="2">
    <source>
        <dbReference type="ARBA" id="ARBA00009672"/>
    </source>
</evidence>
<dbReference type="OMA" id="WNNQENL"/>
<reference evidence="10 11" key="1">
    <citation type="submission" date="2013-11" db="EMBL/GenBank/DDBJ databases">
        <title>Genome sequencing of Stegodyphus mimosarum.</title>
        <authorList>
            <person name="Bechsgaard J."/>
        </authorList>
    </citation>
    <scope>NUCLEOTIDE SEQUENCE [LARGE SCALE GENOMIC DNA]</scope>
</reference>
<dbReference type="InterPro" id="IPR026140">
    <property type="entry name" value="Ribosomal_mS26"/>
</dbReference>
<dbReference type="EMBL" id="KK122156">
    <property type="protein sequence ID" value="KFM82070.1"/>
    <property type="molecule type" value="Genomic_DNA"/>
</dbReference>
<sequence>MAFVLNKCFRCVRAADVRLAVPVITQLRWKKIPRRKPKWLPTAPSKLYRIPEHPYVPPDEKELILELLDEYNRKIESLRKLFQAEVKQKDVDEGNTLEQQKKDEAEFRLLLEENKKENEKIRAIREETLERIFQEKQLQLLQLEEDRKLEEQRIKERVEDIVKKEKEKSASYINYDNLDTAVEQAMDNPVNVNFAITPDGNVIWEGKPPPDYEENVNKRISENRKL</sequence>
<accession>A0A087UXI1</accession>
<evidence type="ECO:0000256" key="9">
    <source>
        <dbReference type="SAM" id="Coils"/>
    </source>
</evidence>
<gene>
    <name evidence="10" type="ORF">X975_26409</name>
</gene>
<evidence type="ECO:0000313" key="11">
    <source>
        <dbReference type="Proteomes" id="UP000054359"/>
    </source>
</evidence>
<evidence type="ECO:0000256" key="8">
    <source>
        <dbReference type="ARBA" id="ARBA00035344"/>
    </source>
</evidence>
<comment type="similarity">
    <text evidence="2">Belongs to the mitochondrion-specific ribosomal protein mS26 family.</text>
</comment>
<evidence type="ECO:0000256" key="3">
    <source>
        <dbReference type="ARBA" id="ARBA00022946"/>
    </source>
</evidence>
<dbReference type="GO" id="GO:0005763">
    <property type="term" value="C:mitochondrial small ribosomal subunit"/>
    <property type="evidence" value="ECO:0007669"/>
    <property type="project" value="InterPro"/>
</dbReference>
<keyword evidence="3" id="KW-0809">Transit peptide</keyword>
<organism evidence="10 11">
    <name type="scientific">Stegodyphus mimosarum</name>
    <name type="common">African social velvet spider</name>
    <dbReference type="NCBI Taxonomy" id="407821"/>
    <lineage>
        <taxon>Eukaryota</taxon>
        <taxon>Metazoa</taxon>
        <taxon>Ecdysozoa</taxon>
        <taxon>Arthropoda</taxon>
        <taxon>Chelicerata</taxon>
        <taxon>Arachnida</taxon>
        <taxon>Araneae</taxon>
        <taxon>Araneomorphae</taxon>
        <taxon>Entelegynae</taxon>
        <taxon>Eresoidea</taxon>
        <taxon>Eresidae</taxon>
        <taxon>Stegodyphus</taxon>
    </lineage>
</organism>
<protein>
    <recommendedName>
        <fullName evidence="7">Small ribosomal subunit protein mS26</fullName>
    </recommendedName>
    <alternativeName>
        <fullName evidence="8">28S ribosomal protein S26, mitochondrial</fullName>
    </alternativeName>
</protein>
<dbReference type="STRING" id="407821.A0A087UXI1"/>
<name>A0A087UXI1_STEMI</name>
<comment type="subcellular location">
    <subcellularLocation>
        <location evidence="1">Mitochondrion</location>
    </subcellularLocation>
</comment>